<dbReference type="EMBL" id="FNCS01000002">
    <property type="protein sequence ID" value="SDG36827.1"/>
    <property type="molecule type" value="Genomic_DNA"/>
</dbReference>
<dbReference type="Gene3D" id="6.20.450.20">
    <property type="match status" value="1"/>
</dbReference>
<dbReference type="RefSeq" id="WP_090592964.1">
    <property type="nucleotide sequence ID" value="NZ_FNCS01000002.1"/>
</dbReference>
<protein>
    <submittedName>
        <fullName evidence="1">Predicted transcriptional regulator</fullName>
    </submittedName>
</protein>
<dbReference type="AlphaFoldDB" id="A0A1G7TNC4"/>
<accession>A0A1G7TNC4</accession>
<evidence type="ECO:0000313" key="2">
    <source>
        <dbReference type="Proteomes" id="UP000199495"/>
    </source>
</evidence>
<dbReference type="STRING" id="440168.SAMN04487974_102242"/>
<dbReference type="PANTHER" id="PTHR40688:SF2">
    <property type="entry name" value="RIBBON-HELIX-HELIX PROTEIN COPG DOMAIN-CONTAINING PROTEIN"/>
    <property type="match status" value="1"/>
</dbReference>
<proteinExistence type="predicted"/>
<dbReference type="GO" id="GO:0006355">
    <property type="term" value="P:regulation of DNA-templated transcription"/>
    <property type="evidence" value="ECO:0007669"/>
    <property type="project" value="InterPro"/>
</dbReference>
<dbReference type="Proteomes" id="UP000199495">
    <property type="component" value="Unassembled WGS sequence"/>
</dbReference>
<sequence length="89" mass="9691">MPATTTLTVRLSAETKAKLDRLAKITERSKSFLAAKALDEHVTRELEICEGILEGIAEADAGRTVPHEDVMAEMQAIIDAASAEQRKRA</sequence>
<name>A0A1G7TNC4_9HYPH</name>
<reference evidence="1 2" key="1">
    <citation type="submission" date="2016-10" db="EMBL/GenBank/DDBJ databases">
        <authorList>
            <person name="de Groot N.N."/>
        </authorList>
    </citation>
    <scope>NUCLEOTIDE SEQUENCE [LARGE SCALE GENOMIC DNA]</scope>
    <source>
        <strain evidence="1 2">CGMCC 1.10267</strain>
    </source>
</reference>
<dbReference type="InterPro" id="IPR052991">
    <property type="entry name" value="Non-func_TypeII_TA_Antitoxin"/>
</dbReference>
<organism evidence="1 2">
    <name type="scientific">Pelagibacterium luteolum</name>
    <dbReference type="NCBI Taxonomy" id="440168"/>
    <lineage>
        <taxon>Bacteria</taxon>
        <taxon>Pseudomonadati</taxon>
        <taxon>Pseudomonadota</taxon>
        <taxon>Alphaproteobacteria</taxon>
        <taxon>Hyphomicrobiales</taxon>
        <taxon>Devosiaceae</taxon>
        <taxon>Pelagibacterium</taxon>
    </lineage>
</organism>
<dbReference type="PANTHER" id="PTHR40688">
    <property type="match status" value="1"/>
</dbReference>
<dbReference type="CDD" id="cd22233">
    <property type="entry name" value="RHH_CopAso-like"/>
    <property type="match status" value="1"/>
</dbReference>
<keyword evidence="2" id="KW-1185">Reference proteome</keyword>
<evidence type="ECO:0000313" key="1">
    <source>
        <dbReference type="EMBL" id="SDG36827.1"/>
    </source>
</evidence>
<dbReference type="InterPro" id="IPR010985">
    <property type="entry name" value="Ribbon_hlx_hlx"/>
</dbReference>
<dbReference type="OrthoDB" id="7359471at2"/>
<gene>
    <name evidence="1" type="ORF">SAMN04487974_102242</name>
</gene>
<dbReference type="SUPFAM" id="SSF47598">
    <property type="entry name" value="Ribbon-helix-helix"/>
    <property type="match status" value="1"/>
</dbReference>